<dbReference type="Gene3D" id="3.90.70.10">
    <property type="entry name" value="Cysteine proteinases"/>
    <property type="match status" value="1"/>
</dbReference>
<organism evidence="3 4">
    <name type="scientific">Candidatus Sungbacteria bacterium RIFCSPLOWO2_12_FULL_41_11</name>
    <dbReference type="NCBI Taxonomy" id="1802286"/>
    <lineage>
        <taxon>Bacteria</taxon>
        <taxon>Candidatus Sungiibacteriota</taxon>
    </lineage>
</organism>
<keyword evidence="1" id="KW-1133">Transmembrane helix</keyword>
<protein>
    <recommendedName>
        <fullName evidence="2">Peptidase C39-like domain-containing protein</fullName>
    </recommendedName>
</protein>
<gene>
    <name evidence="3" type="ORF">A3G49_03545</name>
</gene>
<feature type="transmembrane region" description="Helical" evidence="1">
    <location>
        <begin position="23"/>
        <end position="41"/>
    </location>
</feature>
<dbReference type="AlphaFoldDB" id="A0A1G2LTD3"/>
<reference evidence="3 4" key="1">
    <citation type="journal article" date="2016" name="Nat. Commun.">
        <title>Thousands of microbial genomes shed light on interconnected biogeochemical processes in an aquifer system.</title>
        <authorList>
            <person name="Anantharaman K."/>
            <person name="Brown C.T."/>
            <person name="Hug L.A."/>
            <person name="Sharon I."/>
            <person name="Castelle C.J."/>
            <person name="Probst A.J."/>
            <person name="Thomas B.C."/>
            <person name="Singh A."/>
            <person name="Wilkins M.J."/>
            <person name="Karaoz U."/>
            <person name="Brodie E.L."/>
            <person name="Williams K.H."/>
            <person name="Hubbard S.S."/>
            <person name="Banfield J.F."/>
        </authorList>
    </citation>
    <scope>NUCLEOTIDE SEQUENCE [LARGE SCALE GENOMIC DNA]</scope>
</reference>
<evidence type="ECO:0000256" key="1">
    <source>
        <dbReference type="SAM" id="Phobius"/>
    </source>
</evidence>
<proteinExistence type="predicted"/>
<keyword evidence="1" id="KW-0812">Transmembrane</keyword>
<feature type="domain" description="Peptidase C39-like" evidence="2">
    <location>
        <begin position="91"/>
        <end position="236"/>
    </location>
</feature>
<comment type="caution">
    <text evidence="3">The sequence shown here is derived from an EMBL/GenBank/DDBJ whole genome shotgun (WGS) entry which is preliminary data.</text>
</comment>
<dbReference type="Proteomes" id="UP000177171">
    <property type="component" value="Unassembled WGS sequence"/>
</dbReference>
<evidence type="ECO:0000313" key="4">
    <source>
        <dbReference type="Proteomes" id="UP000177171"/>
    </source>
</evidence>
<evidence type="ECO:0000313" key="3">
    <source>
        <dbReference type="EMBL" id="OHA14774.1"/>
    </source>
</evidence>
<keyword evidence="1" id="KW-0472">Membrane</keyword>
<sequence>MNLFGIWDFEIGVFRKMKLFPKITAVIFYELLLFAVSYYIWHHQDFFDMPQNTAAVQLTQLLTTVPEVKPRAVWKEIAHEYSIPWAFKAEVPFTPQAPFGEWNDPWQDFCEEAVILMLTKYYKSPSPTTIISKNEASGLMLYIMSQEEKLLGYHKNTGAEDIAQMLKSVFELEAKVIEGASIEKIKEEILRYRPVIIPAAGRRLGNPYFQKGRPFYHTIIVIGYDDSDRTFIVHEPGTRFGKEYKYAQQTLFDAMADWSHEEQKVIDRKVIVVIE</sequence>
<accession>A0A1G2LTD3</accession>
<dbReference type="EMBL" id="MHQY01000003">
    <property type="protein sequence ID" value="OHA14774.1"/>
    <property type="molecule type" value="Genomic_DNA"/>
</dbReference>
<evidence type="ECO:0000259" key="2">
    <source>
        <dbReference type="Pfam" id="PF13529"/>
    </source>
</evidence>
<dbReference type="Pfam" id="PF13529">
    <property type="entry name" value="Peptidase_C39_2"/>
    <property type="match status" value="1"/>
</dbReference>
<name>A0A1G2LTD3_9BACT</name>
<dbReference type="InterPro" id="IPR039564">
    <property type="entry name" value="Peptidase_C39-like"/>
</dbReference>